<keyword evidence="2" id="KW-1015">Disulfide bond</keyword>
<dbReference type="InterPro" id="IPR050430">
    <property type="entry name" value="Peptidase_S1"/>
</dbReference>
<dbReference type="CDD" id="cd00190">
    <property type="entry name" value="Tryp_SPc"/>
    <property type="match status" value="1"/>
</dbReference>
<organism evidence="5 6">
    <name type="scientific">Kutzneria chonburiensis</name>
    <dbReference type="NCBI Taxonomy" id="1483604"/>
    <lineage>
        <taxon>Bacteria</taxon>
        <taxon>Bacillati</taxon>
        <taxon>Actinomycetota</taxon>
        <taxon>Actinomycetes</taxon>
        <taxon>Pseudonocardiales</taxon>
        <taxon>Pseudonocardiaceae</taxon>
        <taxon>Kutzneria</taxon>
    </lineage>
</organism>
<dbReference type="PANTHER" id="PTHR24276">
    <property type="entry name" value="POLYSERASE-RELATED"/>
    <property type="match status" value="1"/>
</dbReference>
<reference evidence="5 6" key="1">
    <citation type="submission" date="2024-09" db="EMBL/GenBank/DDBJ databases">
        <authorList>
            <person name="Sun Q."/>
            <person name="Mori K."/>
        </authorList>
    </citation>
    <scope>NUCLEOTIDE SEQUENCE [LARGE SCALE GENOMIC DNA]</scope>
    <source>
        <strain evidence="5 6">TBRC 1432</strain>
    </source>
</reference>
<accession>A0ABV6N8W2</accession>
<dbReference type="InterPro" id="IPR043504">
    <property type="entry name" value="Peptidase_S1_PA_chymotrypsin"/>
</dbReference>
<evidence type="ECO:0000313" key="6">
    <source>
        <dbReference type="Proteomes" id="UP001589810"/>
    </source>
</evidence>
<gene>
    <name evidence="5" type="ORF">ACFFH7_46335</name>
</gene>
<keyword evidence="6" id="KW-1185">Reference proteome</keyword>
<keyword evidence="3" id="KW-0732">Signal</keyword>
<dbReference type="InterPro" id="IPR018114">
    <property type="entry name" value="TRYPSIN_HIS"/>
</dbReference>
<sequence length="258" mass="26307">MRKRSLGSASLVGGAALMVAAAAPAAAIVGGTDATQPYSFMASMQFASGDPLCGATLIAPQWLVTAGHCVTDPATLGVADPAKYQFRIASVDPAQGGELVKADKFIRHEGWDDQLHNDIALVHLTKQVRARPIAIGTAPPPGATVRQLGWGSTCPHHGCPGAATLQQLDTAIADPSGCTVPDFNSARQLCMDNKGGTASACYGDSGGPAVVAGYGRWLLVGVTSHGQTSPCVDLPGVDTNVAFYADWIAADTRPGGAG</sequence>
<dbReference type="InterPro" id="IPR001254">
    <property type="entry name" value="Trypsin_dom"/>
</dbReference>
<dbReference type="EC" id="3.4.21.-" evidence="5"/>
<comment type="similarity">
    <text evidence="1">Belongs to the peptidase S1 family.</text>
</comment>
<dbReference type="Pfam" id="PF00089">
    <property type="entry name" value="Trypsin"/>
    <property type="match status" value="1"/>
</dbReference>
<feature type="signal peptide" evidence="3">
    <location>
        <begin position="1"/>
        <end position="25"/>
    </location>
</feature>
<evidence type="ECO:0000256" key="2">
    <source>
        <dbReference type="ARBA" id="ARBA00023157"/>
    </source>
</evidence>
<dbReference type="PROSITE" id="PS50240">
    <property type="entry name" value="TRYPSIN_DOM"/>
    <property type="match status" value="1"/>
</dbReference>
<keyword evidence="5" id="KW-0378">Hydrolase</keyword>
<evidence type="ECO:0000259" key="4">
    <source>
        <dbReference type="PROSITE" id="PS50240"/>
    </source>
</evidence>
<dbReference type="InterPro" id="IPR001314">
    <property type="entry name" value="Peptidase_S1A"/>
</dbReference>
<dbReference type="Proteomes" id="UP001589810">
    <property type="component" value="Unassembled WGS sequence"/>
</dbReference>
<dbReference type="GO" id="GO:0016787">
    <property type="term" value="F:hydrolase activity"/>
    <property type="evidence" value="ECO:0007669"/>
    <property type="project" value="UniProtKB-KW"/>
</dbReference>
<dbReference type="EMBL" id="JBHLUD010000020">
    <property type="protein sequence ID" value="MFC0548998.1"/>
    <property type="molecule type" value="Genomic_DNA"/>
</dbReference>
<evidence type="ECO:0000256" key="3">
    <source>
        <dbReference type="SAM" id="SignalP"/>
    </source>
</evidence>
<dbReference type="Gene3D" id="2.40.10.10">
    <property type="entry name" value="Trypsin-like serine proteases"/>
    <property type="match status" value="1"/>
</dbReference>
<feature type="domain" description="Peptidase S1" evidence="4">
    <location>
        <begin position="28"/>
        <end position="253"/>
    </location>
</feature>
<proteinExistence type="inferred from homology"/>
<dbReference type="RefSeq" id="WP_273940414.1">
    <property type="nucleotide sequence ID" value="NZ_CP097263.1"/>
</dbReference>
<dbReference type="InterPro" id="IPR009003">
    <property type="entry name" value="Peptidase_S1_PA"/>
</dbReference>
<dbReference type="SMART" id="SM00020">
    <property type="entry name" value="Tryp_SPc"/>
    <property type="match status" value="1"/>
</dbReference>
<dbReference type="SUPFAM" id="SSF50494">
    <property type="entry name" value="Trypsin-like serine proteases"/>
    <property type="match status" value="1"/>
</dbReference>
<feature type="chain" id="PRO_5045376442" evidence="3">
    <location>
        <begin position="26"/>
        <end position="258"/>
    </location>
</feature>
<dbReference type="PRINTS" id="PR00722">
    <property type="entry name" value="CHYMOTRYPSIN"/>
</dbReference>
<evidence type="ECO:0000313" key="5">
    <source>
        <dbReference type="EMBL" id="MFC0548998.1"/>
    </source>
</evidence>
<comment type="caution">
    <text evidence="5">The sequence shown here is derived from an EMBL/GenBank/DDBJ whole genome shotgun (WGS) entry which is preliminary data.</text>
</comment>
<dbReference type="PANTHER" id="PTHR24276:SF98">
    <property type="entry name" value="FI18310P1-RELATED"/>
    <property type="match status" value="1"/>
</dbReference>
<protein>
    <submittedName>
        <fullName evidence="5">Trypsin-like serine protease</fullName>
        <ecNumber evidence="5">3.4.21.-</ecNumber>
    </submittedName>
</protein>
<name>A0ABV6N8W2_9PSEU</name>
<evidence type="ECO:0000256" key="1">
    <source>
        <dbReference type="ARBA" id="ARBA00007664"/>
    </source>
</evidence>
<dbReference type="PROSITE" id="PS00134">
    <property type="entry name" value="TRYPSIN_HIS"/>
    <property type="match status" value="1"/>
</dbReference>